<dbReference type="SUPFAM" id="SSF53448">
    <property type="entry name" value="Nucleotide-diphospho-sugar transferases"/>
    <property type="match status" value="1"/>
</dbReference>
<accession>A0A3D6BNC2</accession>
<proteinExistence type="predicted"/>
<organism evidence="2 3">
    <name type="scientific">Xanthomarina gelatinilytica</name>
    <dbReference type="NCBI Taxonomy" id="1137281"/>
    <lineage>
        <taxon>Bacteria</taxon>
        <taxon>Pseudomonadati</taxon>
        <taxon>Bacteroidota</taxon>
        <taxon>Flavobacteriia</taxon>
        <taxon>Flavobacteriales</taxon>
        <taxon>Flavobacteriaceae</taxon>
        <taxon>Xanthomarina</taxon>
    </lineage>
</organism>
<evidence type="ECO:0000313" key="2">
    <source>
        <dbReference type="EMBL" id="HCY80683.1"/>
    </source>
</evidence>
<comment type="caution">
    <text evidence="2">The sequence shown here is derived from an EMBL/GenBank/DDBJ whole genome shotgun (WGS) entry which is preliminary data.</text>
</comment>
<name>A0A3D6BNC2_9FLAO</name>
<protein>
    <recommendedName>
        <fullName evidence="1">Glycosyltransferase 2-like domain-containing protein</fullName>
    </recommendedName>
</protein>
<dbReference type="AlphaFoldDB" id="A0A3D6BNC2"/>
<sequence length="315" mass="36225">MKPFFSIIIPLFNKEKHIKITLQSVLDQSFSNFEVIIVNDGSTDNSLNQVNAVIDERIKVYSIENSGVSAARNYGIKKAQAEYIAFLDADDLWESHHLKNLDELLKTFPDCGLYATAYNRKLQDKILKVKYHLIPHDTTWMGIVSDYFKSSIYNPIAWTSAVMVPKKILETLNGFDENITLGAGEDTDLWIRIALKYRIAFHSKVTAIHNLHADNRLSNTNTNKRAFIDLNKYETFASSNSSLKKYLDINKFSIGLQYKLSGNKERAQTMFESLDTRSLNKKQLFLMRLNRPLLHLFVKIQNGLRTININLTPFH</sequence>
<dbReference type="CDD" id="cd00761">
    <property type="entry name" value="Glyco_tranf_GTA_type"/>
    <property type="match status" value="1"/>
</dbReference>
<evidence type="ECO:0000259" key="1">
    <source>
        <dbReference type="Pfam" id="PF00535"/>
    </source>
</evidence>
<dbReference type="Gene3D" id="3.90.550.10">
    <property type="entry name" value="Spore Coat Polysaccharide Biosynthesis Protein SpsA, Chain A"/>
    <property type="match status" value="1"/>
</dbReference>
<dbReference type="InterPro" id="IPR001173">
    <property type="entry name" value="Glyco_trans_2-like"/>
</dbReference>
<reference evidence="2 3" key="1">
    <citation type="journal article" date="2018" name="Nat. Biotechnol.">
        <title>A standardized bacterial taxonomy based on genome phylogeny substantially revises the tree of life.</title>
        <authorList>
            <person name="Parks D.H."/>
            <person name="Chuvochina M."/>
            <person name="Waite D.W."/>
            <person name="Rinke C."/>
            <person name="Skarshewski A."/>
            <person name="Chaumeil P.A."/>
            <person name="Hugenholtz P."/>
        </authorList>
    </citation>
    <scope>NUCLEOTIDE SEQUENCE [LARGE SCALE GENOMIC DNA]</scope>
    <source>
        <strain evidence="2">UBA10227</strain>
    </source>
</reference>
<dbReference type="PANTHER" id="PTHR43685:SF2">
    <property type="entry name" value="GLYCOSYLTRANSFERASE 2-LIKE DOMAIN-CONTAINING PROTEIN"/>
    <property type="match status" value="1"/>
</dbReference>
<dbReference type="InterPro" id="IPR050834">
    <property type="entry name" value="Glycosyltransf_2"/>
</dbReference>
<evidence type="ECO:0000313" key="3">
    <source>
        <dbReference type="Proteomes" id="UP000263268"/>
    </source>
</evidence>
<feature type="domain" description="Glycosyltransferase 2-like" evidence="1">
    <location>
        <begin position="6"/>
        <end position="110"/>
    </location>
</feature>
<gene>
    <name evidence="2" type="ORF">DHV22_03285</name>
</gene>
<dbReference type="Proteomes" id="UP000263268">
    <property type="component" value="Unassembled WGS sequence"/>
</dbReference>
<dbReference type="PANTHER" id="PTHR43685">
    <property type="entry name" value="GLYCOSYLTRANSFERASE"/>
    <property type="match status" value="1"/>
</dbReference>
<dbReference type="Pfam" id="PF00535">
    <property type="entry name" value="Glycos_transf_2"/>
    <property type="match status" value="1"/>
</dbReference>
<dbReference type="InterPro" id="IPR029044">
    <property type="entry name" value="Nucleotide-diphossugar_trans"/>
</dbReference>
<dbReference type="EMBL" id="DPRK01000054">
    <property type="protein sequence ID" value="HCY80683.1"/>
    <property type="molecule type" value="Genomic_DNA"/>
</dbReference>